<keyword evidence="1" id="KW-0472">Membrane</keyword>
<keyword evidence="3" id="KW-1185">Reference proteome</keyword>
<accession>A0A063Y189</accession>
<dbReference type="AlphaFoldDB" id="A0A063Y189"/>
<feature type="transmembrane region" description="Helical" evidence="1">
    <location>
        <begin position="35"/>
        <end position="53"/>
    </location>
</feature>
<evidence type="ECO:0000256" key="1">
    <source>
        <dbReference type="SAM" id="Phobius"/>
    </source>
</evidence>
<evidence type="ECO:0000313" key="3">
    <source>
        <dbReference type="Proteomes" id="UP000027318"/>
    </source>
</evidence>
<keyword evidence="1" id="KW-0812">Transmembrane</keyword>
<proteinExistence type="predicted"/>
<dbReference type="EMBL" id="JMSZ01000042">
    <property type="protein sequence ID" value="KDE38521.1"/>
    <property type="molecule type" value="Genomic_DNA"/>
</dbReference>
<name>A0A063Y189_9GAMM</name>
<gene>
    <name evidence="2" type="ORF">ADINL_2976</name>
</gene>
<protein>
    <submittedName>
        <fullName evidence="2">Uncharacterized protein</fullName>
    </submittedName>
</protein>
<sequence>MTLFTGLLTLGFGLTSVKRLLPDPATASPKVKNLRALLFITAFFAFVFAVKMIQVA</sequence>
<organism evidence="2 3">
    <name type="scientific">Nitrincola lacisaponensis</name>
    <dbReference type="NCBI Taxonomy" id="267850"/>
    <lineage>
        <taxon>Bacteria</taxon>
        <taxon>Pseudomonadati</taxon>
        <taxon>Pseudomonadota</taxon>
        <taxon>Gammaproteobacteria</taxon>
        <taxon>Oceanospirillales</taxon>
        <taxon>Oceanospirillaceae</taxon>
        <taxon>Nitrincola</taxon>
    </lineage>
</organism>
<dbReference type="STRING" id="267850.ADINL_2976"/>
<dbReference type="Proteomes" id="UP000027318">
    <property type="component" value="Unassembled WGS sequence"/>
</dbReference>
<comment type="caution">
    <text evidence="2">The sequence shown here is derived from an EMBL/GenBank/DDBJ whole genome shotgun (WGS) entry which is preliminary data.</text>
</comment>
<keyword evidence="1" id="KW-1133">Transmembrane helix</keyword>
<evidence type="ECO:0000313" key="2">
    <source>
        <dbReference type="EMBL" id="KDE38521.1"/>
    </source>
</evidence>
<reference evidence="2 3" key="1">
    <citation type="journal article" date="2005" name="Int. J. Syst. Evol. Microbiol.">
        <title>Nitrincola lacisaponensis gen. nov., sp. nov., a novel alkaliphilic bacterium isolated from an alkaline, saline lake.</title>
        <authorList>
            <person name="Dimitriu P.A."/>
            <person name="Shukla S.K."/>
            <person name="Conradt J."/>
            <person name="Marquez M.C."/>
            <person name="Ventosa A."/>
            <person name="Maglia A."/>
            <person name="Peyton B.M."/>
            <person name="Pinkart H.C."/>
            <person name="Mormile M.R."/>
        </authorList>
    </citation>
    <scope>NUCLEOTIDE SEQUENCE [LARGE SCALE GENOMIC DNA]</scope>
    <source>
        <strain evidence="2 3">4CA</strain>
    </source>
</reference>